<evidence type="ECO:0000256" key="8">
    <source>
        <dbReference type="ARBA" id="ARBA00023136"/>
    </source>
</evidence>
<dbReference type="InterPro" id="IPR036640">
    <property type="entry name" value="ABC1_TM_sf"/>
</dbReference>
<reference evidence="12 13" key="1">
    <citation type="submission" date="2018-01" db="EMBL/GenBank/DDBJ databases">
        <title>Whole genome sequence of Melissococcus plutonius DAT561.</title>
        <authorList>
            <person name="Okumura K."/>
            <person name="Takamatsu D."/>
            <person name="Okura M."/>
        </authorList>
    </citation>
    <scope>NUCLEOTIDE SEQUENCE [LARGE SCALE GENOMIC DNA]</scope>
    <source>
        <strain evidence="12 13">DAT561</strain>
    </source>
</reference>
<evidence type="ECO:0000259" key="10">
    <source>
        <dbReference type="PROSITE" id="PS50893"/>
    </source>
</evidence>
<evidence type="ECO:0000256" key="6">
    <source>
        <dbReference type="ARBA" id="ARBA00022840"/>
    </source>
</evidence>
<dbReference type="Gene3D" id="3.40.50.300">
    <property type="entry name" value="P-loop containing nucleotide triphosphate hydrolases"/>
    <property type="match status" value="1"/>
</dbReference>
<evidence type="ECO:0000256" key="5">
    <source>
        <dbReference type="ARBA" id="ARBA00022741"/>
    </source>
</evidence>
<feature type="domain" description="ABC transporter" evidence="10">
    <location>
        <begin position="347"/>
        <end position="580"/>
    </location>
</feature>
<dbReference type="CDD" id="cd18547">
    <property type="entry name" value="ABC_6TM_Tm288_like"/>
    <property type="match status" value="1"/>
</dbReference>
<evidence type="ECO:0000313" key="13">
    <source>
        <dbReference type="Proteomes" id="UP000269226"/>
    </source>
</evidence>
<feature type="transmembrane region" description="Helical" evidence="9">
    <location>
        <begin position="21"/>
        <end position="41"/>
    </location>
</feature>
<dbReference type="FunFam" id="1.20.1560.10:FF:000011">
    <property type="entry name" value="Multidrug ABC transporter ATP-binding protein"/>
    <property type="match status" value="1"/>
</dbReference>
<accession>A0A2Z5Y4D0</accession>
<dbReference type="GO" id="GO:0016887">
    <property type="term" value="F:ATP hydrolysis activity"/>
    <property type="evidence" value="ECO:0007669"/>
    <property type="project" value="InterPro"/>
</dbReference>
<keyword evidence="7 9" id="KW-1133">Transmembrane helix</keyword>
<keyword evidence="2" id="KW-0813">Transport</keyword>
<sequence length="594" mass="66058">MSKNKSSKKISWTNLKKYASSYTVPFIGAIILSALSSIATISGPDKLSEITDTITAGLRTSIDTDKVVRICIYLACLYGIGVLLNYSQGFITATIVQKFSQKLRRNISEKINRLPLKYFDSNSQGDTLSRLTNDLDTVGQSLNQGFSMLIPATTLLIGCIIMMFHSNWMLSVTTVLSVLVSFAIAIAILLLSQKHFAAQQKKLGLISSYVEEIYSGHNTIYAYNARQEAKENFNELNEDLYSSGWKAQFLSGITQPLMAFIGNFGFVMVCVVGSILALKGTIHFGVVVAFMVYVRLFTNPLSQLAQAFTVLQPAVVSLDRVFEFLNEEEMADESTKTYQLTNTKGNVSFEHVSFGYLPDQTIIHDFSVSAAAGSKIAIVGPTGAGKTTIVNLLMKFYEINKGKILIDGKSINDMTREEVHDQFCMVLQDTWLFEGTVKENLIFNQKDISDEEIIKACKAADVHHFITTLPKGYDTVLDDSIELSAGQKQLMTIARALIKKAPMLILDEATSSVDTRTEILIQKAMDKLMEGKTSFVIAHRLSTIRNADKILVMQHGDIIEQGNHEELLQKHGFYAELYNSQFSKQKDVEAIFNQ</sequence>
<evidence type="ECO:0000256" key="3">
    <source>
        <dbReference type="ARBA" id="ARBA00022475"/>
    </source>
</evidence>
<dbReference type="Pfam" id="PF00664">
    <property type="entry name" value="ABC_membrane"/>
    <property type="match status" value="1"/>
</dbReference>
<dbReference type="Proteomes" id="UP000269226">
    <property type="component" value="Chromosome"/>
</dbReference>
<dbReference type="Gene3D" id="1.20.1560.10">
    <property type="entry name" value="ABC transporter type 1, transmembrane domain"/>
    <property type="match status" value="1"/>
</dbReference>
<dbReference type="CDD" id="cd03254">
    <property type="entry name" value="ABCC_Glucan_exporter_like"/>
    <property type="match status" value="1"/>
</dbReference>
<dbReference type="PANTHER" id="PTHR43394">
    <property type="entry name" value="ATP-DEPENDENT PERMEASE MDL1, MITOCHONDRIAL"/>
    <property type="match status" value="1"/>
</dbReference>
<dbReference type="SMART" id="SM00382">
    <property type="entry name" value="AAA"/>
    <property type="match status" value="1"/>
</dbReference>
<name>A0A2Z5Y4D0_9ENTE</name>
<dbReference type="SUPFAM" id="SSF90123">
    <property type="entry name" value="ABC transporter transmembrane region"/>
    <property type="match status" value="1"/>
</dbReference>
<feature type="domain" description="ABC transmembrane type-1" evidence="11">
    <location>
        <begin position="27"/>
        <end position="312"/>
    </location>
</feature>
<evidence type="ECO:0000259" key="11">
    <source>
        <dbReference type="PROSITE" id="PS50929"/>
    </source>
</evidence>
<dbReference type="InterPro" id="IPR003593">
    <property type="entry name" value="AAA+_ATPase"/>
</dbReference>
<protein>
    <submittedName>
        <fullName evidence="12">Heterodimeric efflux ABC transporter, permeaseATP-binding subunit 2</fullName>
    </submittedName>
</protein>
<feature type="transmembrane region" description="Helical" evidence="9">
    <location>
        <begin position="257"/>
        <end position="276"/>
    </location>
</feature>
<keyword evidence="4 9" id="KW-0812">Transmembrane</keyword>
<dbReference type="PROSITE" id="PS50893">
    <property type="entry name" value="ABC_TRANSPORTER_2"/>
    <property type="match status" value="1"/>
</dbReference>
<dbReference type="InterPro" id="IPR027417">
    <property type="entry name" value="P-loop_NTPase"/>
</dbReference>
<dbReference type="RefSeq" id="WP_015695423.1">
    <property type="nucleotide sequence ID" value="NZ_AP018492.1"/>
</dbReference>
<keyword evidence="3" id="KW-1003">Cell membrane</keyword>
<feature type="transmembrane region" description="Helical" evidence="9">
    <location>
        <begin position="72"/>
        <end position="96"/>
    </location>
</feature>
<dbReference type="GeneID" id="57044054"/>
<evidence type="ECO:0000256" key="9">
    <source>
        <dbReference type="SAM" id="Phobius"/>
    </source>
</evidence>
<evidence type="ECO:0000256" key="1">
    <source>
        <dbReference type="ARBA" id="ARBA00004651"/>
    </source>
</evidence>
<dbReference type="Pfam" id="PF00005">
    <property type="entry name" value="ABC_tran"/>
    <property type="match status" value="1"/>
</dbReference>
<dbReference type="InterPro" id="IPR011527">
    <property type="entry name" value="ABC1_TM_dom"/>
</dbReference>
<keyword evidence="6 12" id="KW-0067">ATP-binding</keyword>
<dbReference type="PANTHER" id="PTHR43394:SF1">
    <property type="entry name" value="ATP-BINDING CASSETTE SUB-FAMILY B MEMBER 10, MITOCHONDRIAL"/>
    <property type="match status" value="1"/>
</dbReference>
<evidence type="ECO:0000256" key="2">
    <source>
        <dbReference type="ARBA" id="ARBA00022448"/>
    </source>
</evidence>
<dbReference type="InterPro" id="IPR017871">
    <property type="entry name" value="ABC_transporter-like_CS"/>
</dbReference>
<evidence type="ECO:0000313" key="12">
    <source>
        <dbReference type="EMBL" id="BBC61620.1"/>
    </source>
</evidence>
<dbReference type="PROSITE" id="PS00211">
    <property type="entry name" value="ABC_TRANSPORTER_1"/>
    <property type="match status" value="1"/>
</dbReference>
<dbReference type="AlphaFoldDB" id="A0A2Z5Y4D0"/>
<dbReference type="GO" id="GO:0005524">
    <property type="term" value="F:ATP binding"/>
    <property type="evidence" value="ECO:0007669"/>
    <property type="project" value="UniProtKB-KW"/>
</dbReference>
<dbReference type="PROSITE" id="PS50929">
    <property type="entry name" value="ABC_TM1F"/>
    <property type="match status" value="1"/>
</dbReference>
<dbReference type="EMBL" id="AP018492">
    <property type="protein sequence ID" value="BBC61620.1"/>
    <property type="molecule type" value="Genomic_DNA"/>
</dbReference>
<evidence type="ECO:0000256" key="7">
    <source>
        <dbReference type="ARBA" id="ARBA00022989"/>
    </source>
</evidence>
<dbReference type="InterPro" id="IPR003439">
    <property type="entry name" value="ABC_transporter-like_ATP-bd"/>
</dbReference>
<dbReference type="SUPFAM" id="SSF52540">
    <property type="entry name" value="P-loop containing nucleoside triphosphate hydrolases"/>
    <property type="match status" value="1"/>
</dbReference>
<dbReference type="FunFam" id="3.40.50.300:FF:000287">
    <property type="entry name" value="Multidrug ABC transporter ATP-binding protein"/>
    <property type="match status" value="1"/>
</dbReference>
<dbReference type="GO" id="GO:0005886">
    <property type="term" value="C:plasma membrane"/>
    <property type="evidence" value="ECO:0007669"/>
    <property type="project" value="UniProtKB-SubCell"/>
</dbReference>
<feature type="transmembrane region" description="Helical" evidence="9">
    <location>
        <begin position="170"/>
        <end position="192"/>
    </location>
</feature>
<feature type="transmembrane region" description="Helical" evidence="9">
    <location>
        <begin position="146"/>
        <end position="164"/>
    </location>
</feature>
<dbReference type="InterPro" id="IPR039421">
    <property type="entry name" value="Type_1_exporter"/>
</dbReference>
<proteinExistence type="predicted"/>
<comment type="subcellular location">
    <subcellularLocation>
        <location evidence="1">Cell membrane</location>
        <topology evidence="1">Multi-pass membrane protein</topology>
    </subcellularLocation>
</comment>
<gene>
    <name evidence="12" type="ORF">DAT561_1525</name>
</gene>
<keyword evidence="8 9" id="KW-0472">Membrane</keyword>
<dbReference type="GO" id="GO:0015421">
    <property type="term" value="F:ABC-type oligopeptide transporter activity"/>
    <property type="evidence" value="ECO:0007669"/>
    <property type="project" value="TreeGrafter"/>
</dbReference>
<organism evidence="12 13">
    <name type="scientific">Melissococcus plutonius</name>
    <dbReference type="NCBI Taxonomy" id="33970"/>
    <lineage>
        <taxon>Bacteria</taxon>
        <taxon>Bacillati</taxon>
        <taxon>Bacillota</taxon>
        <taxon>Bacilli</taxon>
        <taxon>Lactobacillales</taxon>
        <taxon>Enterococcaceae</taxon>
        <taxon>Melissococcus</taxon>
    </lineage>
</organism>
<keyword evidence="5" id="KW-0547">Nucleotide-binding</keyword>
<evidence type="ECO:0000256" key="4">
    <source>
        <dbReference type="ARBA" id="ARBA00022692"/>
    </source>
</evidence>